<dbReference type="Gene3D" id="3.40.50.150">
    <property type="entry name" value="Vaccinia Virus protein VP39"/>
    <property type="match status" value="1"/>
</dbReference>
<dbReference type="InterPro" id="IPR029063">
    <property type="entry name" value="SAM-dependent_MTases_sf"/>
</dbReference>
<reference evidence="3" key="1">
    <citation type="submission" date="2019-11" db="EMBL/GenBank/DDBJ databases">
        <title>Description of new Acetobacter species.</title>
        <authorList>
            <person name="Cleenwerck I."/>
            <person name="Sombolestani A.S."/>
        </authorList>
    </citation>
    <scope>NUCLEOTIDE SEQUENCE</scope>
    <source>
        <strain evidence="3">LMG 1626</strain>
    </source>
</reference>
<organism evidence="3 4">
    <name type="scientific">Acetobacter estunensis</name>
    <dbReference type="NCBI Taxonomy" id="104097"/>
    <lineage>
        <taxon>Bacteria</taxon>
        <taxon>Pseudomonadati</taxon>
        <taxon>Pseudomonadota</taxon>
        <taxon>Alphaproteobacteria</taxon>
        <taxon>Acetobacterales</taxon>
        <taxon>Acetobacteraceae</taxon>
        <taxon>Acetobacter</taxon>
    </lineage>
</organism>
<protein>
    <submittedName>
        <fullName evidence="3">Methyltransferase</fullName>
    </submittedName>
</protein>
<comment type="caution">
    <text evidence="3">The sequence shown here is derived from an EMBL/GenBank/DDBJ whole genome shotgun (WGS) entry which is preliminary data.</text>
</comment>
<name>A0A967BDL5_9PROT</name>
<dbReference type="GO" id="GO:0008168">
    <property type="term" value="F:methyltransferase activity"/>
    <property type="evidence" value="ECO:0007669"/>
    <property type="project" value="UniProtKB-KW"/>
</dbReference>
<gene>
    <name evidence="3" type="ORF">GOB87_10895</name>
</gene>
<keyword evidence="1" id="KW-0175">Coiled coil</keyword>
<keyword evidence="3" id="KW-0808">Transferase</keyword>
<keyword evidence="3" id="KW-0489">Methyltransferase</keyword>
<dbReference type="SUPFAM" id="SSF53335">
    <property type="entry name" value="S-adenosyl-L-methionine-dependent methyltransferases"/>
    <property type="match status" value="1"/>
</dbReference>
<evidence type="ECO:0000259" key="2">
    <source>
        <dbReference type="Pfam" id="PF08242"/>
    </source>
</evidence>
<dbReference type="InterPro" id="IPR013217">
    <property type="entry name" value="Methyltransf_12"/>
</dbReference>
<evidence type="ECO:0000313" key="4">
    <source>
        <dbReference type="Proteomes" id="UP000597459"/>
    </source>
</evidence>
<dbReference type="GO" id="GO:0032259">
    <property type="term" value="P:methylation"/>
    <property type="evidence" value="ECO:0007669"/>
    <property type="project" value="UniProtKB-KW"/>
</dbReference>
<dbReference type="Pfam" id="PF08242">
    <property type="entry name" value="Methyltransf_12"/>
    <property type="match status" value="1"/>
</dbReference>
<keyword evidence="4" id="KW-1185">Reference proteome</keyword>
<sequence>MPRPMVSNRSRIVENIDIRTAAGLEIGALHNPIVKKEDGHILYVDYAPTEILRQTFRYPDASPDSIVETDIVWGQAPLASSVEQPVDYILASHVIEHVPDLIGWLNELRAALKDGGQLGLIVPDRRFTFDARRNVSSPGEMVEAYLLGYRRPSIRQIFDAAALSTNTPAAEDWPANGMTAGVPAEILERLPSLFDWVRTLHETQHYQDAHCWVFTPASFLDMREYLAALKLFPYEIERIFPTEAGEIDFAVRLRAVTGSEAVKDSIQTARRTLTPHEDDAVSPAQTAERQIHTHDVRIAALQEEIAQLKASSSWKITAPIRAAVSLLRNQTTGNP</sequence>
<evidence type="ECO:0000256" key="1">
    <source>
        <dbReference type="SAM" id="Coils"/>
    </source>
</evidence>
<proteinExistence type="predicted"/>
<dbReference type="AlphaFoldDB" id="A0A967BDL5"/>
<dbReference type="Proteomes" id="UP000597459">
    <property type="component" value="Unassembled WGS sequence"/>
</dbReference>
<evidence type="ECO:0000313" key="3">
    <source>
        <dbReference type="EMBL" id="NHO54452.1"/>
    </source>
</evidence>
<dbReference type="EMBL" id="WOTH01000023">
    <property type="protein sequence ID" value="NHO54452.1"/>
    <property type="molecule type" value="Genomic_DNA"/>
</dbReference>
<accession>A0A967BDL5</accession>
<feature type="coiled-coil region" evidence="1">
    <location>
        <begin position="284"/>
        <end position="311"/>
    </location>
</feature>
<feature type="domain" description="Methyltransferase type 12" evidence="2">
    <location>
        <begin position="26"/>
        <end position="118"/>
    </location>
</feature>